<feature type="domain" description="CheW-like" evidence="1">
    <location>
        <begin position="7"/>
        <end position="152"/>
    </location>
</feature>
<dbReference type="InterPro" id="IPR002545">
    <property type="entry name" value="CheW-lke_dom"/>
</dbReference>
<reference evidence="2" key="1">
    <citation type="submission" date="2022-06" db="EMBL/GenBank/DDBJ databases">
        <title>New cyanobacteria of genus Symplocastrum in benthos of Lake Baikal.</title>
        <authorList>
            <person name="Sorokovikova E."/>
            <person name="Tikhonova I."/>
            <person name="Krasnopeev A."/>
            <person name="Evseev P."/>
            <person name="Gladkikh A."/>
            <person name="Belykh O."/>
        </authorList>
    </citation>
    <scope>NUCLEOTIDE SEQUENCE</scope>
    <source>
        <strain evidence="2">BBK-W-15</strain>
    </source>
</reference>
<accession>A0AAE3GX03</accession>
<dbReference type="SUPFAM" id="SSF50341">
    <property type="entry name" value="CheW-like"/>
    <property type="match status" value="1"/>
</dbReference>
<keyword evidence="3" id="KW-1185">Reference proteome</keyword>
<gene>
    <name evidence="2" type="ORF">NJ959_27855</name>
</gene>
<dbReference type="Pfam" id="PF01584">
    <property type="entry name" value="CheW"/>
    <property type="match status" value="1"/>
</dbReference>
<sequence>MQDNLNLEKFIVFRIGDCLMALPIANVLKVINCPVGDNNGLRSMGLVQLGRHTIRVFDWHEELNSNSLSNLSDRKSFLLIARTSYGELCAIVVDEPPNLVELPLDLMRSIPQSESRSSVFKLVSYAAVVAHNEMATTIFLLDLTRLEDSVDSYPLALKSF</sequence>
<dbReference type="AlphaFoldDB" id="A0AAE3GX03"/>
<evidence type="ECO:0000313" key="3">
    <source>
        <dbReference type="Proteomes" id="UP001204953"/>
    </source>
</evidence>
<dbReference type="SMART" id="SM00260">
    <property type="entry name" value="CheW"/>
    <property type="match status" value="1"/>
</dbReference>
<dbReference type="PROSITE" id="PS50851">
    <property type="entry name" value="CHEW"/>
    <property type="match status" value="1"/>
</dbReference>
<comment type="caution">
    <text evidence="2">The sequence shown here is derived from an EMBL/GenBank/DDBJ whole genome shotgun (WGS) entry which is preliminary data.</text>
</comment>
<name>A0AAE3GX03_9CYAN</name>
<dbReference type="EMBL" id="JAMZMM010000524">
    <property type="protein sequence ID" value="MCP2732251.1"/>
    <property type="molecule type" value="Genomic_DNA"/>
</dbReference>
<organism evidence="2 3">
    <name type="scientific">Limnofasciculus baicalensis BBK-W-15</name>
    <dbReference type="NCBI Taxonomy" id="2699891"/>
    <lineage>
        <taxon>Bacteria</taxon>
        <taxon>Bacillati</taxon>
        <taxon>Cyanobacteriota</taxon>
        <taxon>Cyanophyceae</taxon>
        <taxon>Coleofasciculales</taxon>
        <taxon>Coleofasciculaceae</taxon>
        <taxon>Limnofasciculus</taxon>
        <taxon>Limnofasciculus baicalensis</taxon>
    </lineage>
</organism>
<dbReference type="GO" id="GO:0007165">
    <property type="term" value="P:signal transduction"/>
    <property type="evidence" value="ECO:0007669"/>
    <property type="project" value="InterPro"/>
</dbReference>
<evidence type="ECO:0000313" key="2">
    <source>
        <dbReference type="EMBL" id="MCP2732251.1"/>
    </source>
</evidence>
<protein>
    <submittedName>
        <fullName evidence="2">Chemotaxis protein CheW</fullName>
    </submittedName>
</protein>
<dbReference type="Proteomes" id="UP001204953">
    <property type="component" value="Unassembled WGS sequence"/>
</dbReference>
<dbReference type="GO" id="GO:0006935">
    <property type="term" value="P:chemotaxis"/>
    <property type="evidence" value="ECO:0007669"/>
    <property type="project" value="InterPro"/>
</dbReference>
<dbReference type="InterPro" id="IPR036061">
    <property type="entry name" value="CheW-like_dom_sf"/>
</dbReference>
<evidence type="ECO:0000259" key="1">
    <source>
        <dbReference type="PROSITE" id="PS50851"/>
    </source>
</evidence>
<proteinExistence type="predicted"/>
<dbReference type="RefSeq" id="WP_256529911.1">
    <property type="nucleotide sequence ID" value="NZ_JAMZMM010000524.1"/>
</dbReference>